<comment type="similarity">
    <text evidence="1">Belongs to the 'GDXG' lipolytic enzyme family.</text>
</comment>
<dbReference type="Gene3D" id="3.40.50.1820">
    <property type="entry name" value="alpha/beta hydrolase"/>
    <property type="match status" value="1"/>
</dbReference>
<proteinExistence type="inferred from homology"/>
<gene>
    <name evidence="4" type="ORF">K432DRAFT_380632</name>
</gene>
<dbReference type="InterPro" id="IPR013094">
    <property type="entry name" value="AB_hydrolase_3"/>
</dbReference>
<keyword evidence="5" id="KW-1185">Reference proteome</keyword>
<sequence length="486" mass="53493">MDDSPSPSRLLKLLVPKIPFIFKTALLHSLWLSSTSSKWDLRTELTIKILRQMLGHSSHPNSVTKQQRLTTRDPGVKGQMWISRVTMPAPAEDDLRQLLFNTIDELKECGEEYTQPSPRPLEAEWTGYRAGASRDSPEPAISEQEKYANLMKEVSNDTTVLYFHGGAYYLLDPATHRPVTVKLAKLTGSRVLSVRYRLAPQNPFPAALLDALVAYLSLLYPPPNSLHSPVPASKIVIGGDSAGGNLSMVLLQTLLHLHRTSPDGETPTVIFNGQTVPLPLPAGVALNSPWLDLTRSLPSIEGNAHFDYLPPPSVTSKTKFPPCPAWPTTPPRVDMYCEGSALCHPLVSPLAAKSWAGAPPIFFVCGEEMLADESMVLAQRAARQGVKVVWEQFEAMPHCFALVLEGHAGGRVCFSDTAGFVKRVVGTPESVETEGVFVKAKSLERQKIEVEKLIDISDEDVAETMARTREMIMKRVGQEGKTFPKL</sequence>
<evidence type="ECO:0000313" key="4">
    <source>
        <dbReference type="EMBL" id="OCK82222.1"/>
    </source>
</evidence>
<dbReference type="EMBL" id="KV744895">
    <property type="protein sequence ID" value="OCK82222.1"/>
    <property type="molecule type" value="Genomic_DNA"/>
</dbReference>
<dbReference type="PANTHER" id="PTHR48081:SF25">
    <property type="entry name" value="PUTATIVE (AFU_ORTHOLOGUE AFUA_3G11560)-RELATED"/>
    <property type="match status" value="1"/>
</dbReference>
<dbReference type="OrthoDB" id="5354320at2759"/>
<dbReference type="SUPFAM" id="SSF53474">
    <property type="entry name" value="alpha/beta-Hydrolases"/>
    <property type="match status" value="1"/>
</dbReference>
<name>A0A8E2EDU9_9PEZI</name>
<keyword evidence="2 4" id="KW-0378">Hydrolase</keyword>
<evidence type="ECO:0000256" key="1">
    <source>
        <dbReference type="ARBA" id="ARBA00010515"/>
    </source>
</evidence>
<dbReference type="InterPro" id="IPR029058">
    <property type="entry name" value="AB_hydrolase_fold"/>
</dbReference>
<dbReference type="PROSITE" id="PS01173">
    <property type="entry name" value="LIPASE_GDXG_HIS"/>
    <property type="match status" value="1"/>
</dbReference>
<dbReference type="InterPro" id="IPR050300">
    <property type="entry name" value="GDXG_lipolytic_enzyme"/>
</dbReference>
<evidence type="ECO:0000256" key="2">
    <source>
        <dbReference type="ARBA" id="ARBA00022801"/>
    </source>
</evidence>
<evidence type="ECO:0000259" key="3">
    <source>
        <dbReference type="Pfam" id="PF07859"/>
    </source>
</evidence>
<accession>A0A8E2EDU9</accession>
<dbReference type="Pfam" id="PF07859">
    <property type="entry name" value="Abhydrolase_3"/>
    <property type="match status" value="1"/>
</dbReference>
<dbReference type="AlphaFoldDB" id="A0A8E2EDU9"/>
<organism evidence="4 5">
    <name type="scientific">Lepidopterella palustris CBS 459.81</name>
    <dbReference type="NCBI Taxonomy" id="1314670"/>
    <lineage>
        <taxon>Eukaryota</taxon>
        <taxon>Fungi</taxon>
        <taxon>Dikarya</taxon>
        <taxon>Ascomycota</taxon>
        <taxon>Pezizomycotina</taxon>
        <taxon>Dothideomycetes</taxon>
        <taxon>Pleosporomycetidae</taxon>
        <taxon>Mytilinidiales</taxon>
        <taxon>Argynnaceae</taxon>
        <taxon>Lepidopterella</taxon>
    </lineage>
</organism>
<feature type="domain" description="Alpha/beta hydrolase fold-3" evidence="3">
    <location>
        <begin position="160"/>
        <end position="401"/>
    </location>
</feature>
<dbReference type="Proteomes" id="UP000250266">
    <property type="component" value="Unassembled WGS sequence"/>
</dbReference>
<protein>
    <submittedName>
        <fullName evidence="4">Acetyl-hydrolase</fullName>
    </submittedName>
</protein>
<reference evidence="4 5" key="1">
    <citation type="journal article" date="2016" name="Nat. Commun.">
        <title>Ectomycorrhizal ecology is imprinted in the genome of the dominant symbiotic fungus Cenococcum geophilum.</title>
        <authorList>
            <consortium name="DOE Joint Genome Institute"/>
            <person name="Peter M."/>
            <person name="Kohler A."/>
            <person name="Ohm R.A."/>
            <person name="Kuo A."/>
            <person name="Krutzmann J."/>
            <person name="Morin E."/>
            <person name="Arend M."/>
            <person name="Barry K.W."/>
            <person name="Binder M."/>
            <person name="Choi C."/>
            <person name="Clum A."/>
            <person name="Copeland A."/>
            <person name="Grisel N."/>
            <person name="Haridas S."/>
            <person name="Kipfer T."/>
            <person name="LaButti K."/>
            <person name="Lindquist E."/>
            <person name="Lipzen A."/>
            <person name="Maire R."/>
            <person name="Meier B."/>
            <person name="Mihaltcheva S."/>
            <person name="Molinier V."/>
            <person name="Murat C."/>
            <person name="Poggeler S."/>
            <person name="Quandt C.A."/>
            <person name="Sperisen C."/>
            <person name="Tritt A."/>
            <person name="Tisserant E."/>
            <person name="Crous P.W."/>
            <person name="Henrissat B."/>
            <person name="Nehls U."/>
            <person name="Egli S."/>
            <person name="Spatafora J.W."/>
            <person name="Grigoriev I.V."/>
            <person name="Martin F.M."/>
        </authorList>
    </citation>
    <scope>NUCLEOTIDE SEQUENCE [LARGE SCALE GENOMIC DNA]</scope>
    <source>
        <strain evidence="4 5">CBS 459.81</strain>
    </source>
</reference>
<evidence type="ECO:0000313" key="5">
    <source>
        <dbReference type="Proteomes" id="UP000250266"/>
    </source>
</evidence>
<dbReference type="PANTHER" id="PTHR48081">
    <property type="entry name" value="AB HYDROLASE SUPERFAMILY PROTEIN C4A8.06C"/>
    <property type="match status" value="1"/>
</dbReference>
<dbReference type="GO" id="GO:0016787">
    <property type="term" value="F:hydrolase activity"/>
    <property type="evidence" value="ECO:0007669"/>
    <property type="project" value="UniProtKB-KW"/>
</dbReference>
<dbReference type="InterPro" id="IPR002168">
    <property type="entry name" value="Lipase_GDXG_HIS_AS"/>
</dbReference>